<comment type="caution">
    <text evidence="1">The sequence shown here is derived from an EMBL/GenBank/DDBJ whole genome shotgun (WGS) entry which is preliminary data.</text>
</comment>
<name>A0A7L4ZRT3_9BACT</name>
<accession>A0A7L4ZRT3</accession>
<dbReference type="RefSeq" id="WP_151080453.1">
    <property type="nucleotide sequence ID" value="NZ_CP047647.1"/>
</dbReference>
<proteinExistence type="predicted"/>
<dbReference type="EMBL" id="VTWU01000007">
    <property type="protein sequence ID" value="KAA9327223.1"/>
    <property type="molecule type" value="Genomic_DNA"/>
</dbReference>
<evidence type="ECO:0000313" key="1">
    <source>
        <dbReference type="EMBL" id="KAA9327223.1"/>
    </source>
</evidence>
<evidence type="ECO:0000313" key="2">
    <source>
        <dbReference type="Proteomes" id="UP000326380"/>
    </source>
</evidence>
<dbReference type="AlphaFoldDB" id="A0A7L4ZRT3"/>
<keyword evidence="2" id="KW-1185">Reference proteome</keyword>
<sequence length="174" mass="19932">MAATQESHNRSASALYYLSLYQARYPTWAVWRKMVEMAQNRQLTGYPSTWQQQLMVSVRRYYPVVLQSLLTVAVVVGMLLLLRQRRVGRGWWVVYGCYLLLVGAFMELLAPPTAGLVCQPHAALMAAPSAASDWLTTVASGDRLLVRGKRDIWYQVVWRGRMAYIRQHDLLLVQ</sequence>
<reference evidence="1 2" key="1">
    <citation type="submission" date="2019-09" db="EMBL/GenBank/DDBJ databases">
        <title>Genome sequence of Hymenobacter sp. M3.</title>
        <authorList>
            <person name="Srinivasan S."/>
        </authorList>
    </citation>
    <scope>NUCLEOTIDE SEQUENCE [LARGE SCALE GENOMIC DNA]</scope>
    <source>
        <strain evidence="1 2">M3</strain>
    </source>
</reference>
<dbReference type="Proteomes" id="UP000326380">
    <property type="component" value="Unassembled WGS sequence"/>
</dbReference>
<dbReference type="Gene3D" id="2.30.30.40">
    <property type="entry name" value="SH3 Domains"/>
    <property type="match status" value="1"/>
</dbReference>
<gene>
    <name evidence="1" type="ORF">F0P96_18490</name>
</gene>
<organism evidence="1 2">
    <name type="scientific">Hymenobacter busanensis</name>
    <dbReference type="NCBI Taxonomy" id="2607656"/>
    <lineage>
        <taxon>Bacteria</taxon>
        <taxon>Pseudomonadati</taxon>
        <taxon>Bacteroidota</taxon>
        <taxon>Cytophagia</taxon>
        <taxon>Cytophagales</taxon>
        <taxon>Hymenobacteraceae</taxon>
        <taxon>Hymenobacter</taxon>
    </lineage>
</organism>
<protein>
    <submittedName>
        <fullName evidence="1">Uncharacterized protein</fullName>
    </submittedName>
</protein>